<dbReference type="EMBL" id="CM023476">
    <property type="protein sequence ID" value="KAH7940521.1"/>
    <property type="molecule type" value="Genomic_DNA"/>
</dbReference>
<comment type="caution">
    <text evidence="1">The sequence shown here is derived from an EMBL/GenBank/DDBJ whole genome shotgun (WGS) entry which is preliminary data.</text>
</comment>
<sequence>MAEIKLHIRQGAFIPADGCAENALLLKTVINEARHKLLPLAMASVDVTKTFDRVAHRAIINGLKRKGVEDDFCKYIQEFYFLATTVLCQDGDTLLVYPTRGGRRGDPLSPLLFNLVLDEFLDSQQPEVSFISGGLSVTSIAFADDIILTASTKIGLQCELDYLHRYLEE</sequence>
<evidence type="ECO:0000313" key="1">
    <source>
        <dbReference type="EMBL" id="KAH7940521.1"/>
    </source>
</evidence>
<organism evidence="1 2">
    <name type="scientific">Dermacentor silvarum</name>
    <name type="common">Tick</name>
    <dbReference type="NCBI Taxonomy" id="543639"/>
    <lineage>
        <taxon>Eukaryota</taxon>
        <taxon>Metazoa</taxon>
        <taxon>Ecdysozoa</taxon>
        <taxon>Arthropoda</taxon>
        <taxon>Chelicerata</taxon>
        <taxon>Arachnida</taxon>
        <taxon>Acari</taxon>
        <taxon>Parasitiformes</taxon>
        <taxon>Ixodida</taxon>
        <taxon>Ixodoidea</taxon>
        <taxon>Ixodidae</taxon>
        <taxon>Rhipicephalinae</taxon>
        <taxon>Dermacentor</taxon>
    </lineage>
</organism>
<gene>
    <name evidence="1" type="ORF">HPB49_001299</name>
</gene>
<evidence type="ECO:0000313" key="2">
    <source>
        <dbReference type="Proteomes" id="UP000821865"/>
    </source>
</evidence>
<keyword evidence="2" id="KW-1185">Reference proteome</keyword>
<name>A0ACB8CCV6_DERSI</name>
<dbReference type="Proteomes" id="UP000821865">
    <property type="component" value="Chromosome 7"/>
</dbReference>
<protein>
    <submittedName>
        <fullName evidence="1">Uncharacterized protein</fullName>
    </submittedName>
</protein>
<reference evidence="1" key="1">
    <citation type="submission" date="2020-05" db="EMBL/GenBank/DDBJ databases">
        <title>Large-scale comparative analyses of tick genomes elucidate their genetic diversity and vector capacities.</title>
        <authorList>
            <person name="Jia N."/>
            <person name="Wang J."/>
            <person name="Shi W."/>
            <person name="Du L."/>
            <person name="Sun Y."/>
            <person name="Zhan W."/>
            <person name="Jiang J."/>
            <person name="Wang Q."/>
            <person name="Zhang B."/>
            <person name="Ji P."/>
            <person name="Sakyi L.B."/>
            <person name="Cui X."/>
            <person name="Yuan T."/>
            <person name="Jiang B."/>
            <person name="Yang W."/>
            <person name="Lam T.T.-Y."/>
            <person name="Chang Q."/>
            <person name="Ding S."/>
            <person name="Wang X."/>
            <person name="Zhu J."/>
            <person name="Ruan X."/>
            <person name="Zhao L."/>
            <person name="Wei J."/>
            <person name="Que T."/>
            <person name="Du C."/>
            <person name="Cheng J."/>
            <person name="Dai P."/>
            <person name="Han X."/>
            <person name="Huang E."/>
            <person name="Gao Y."/>
            <person name="Liu J."/>
            <person name="Shao H."/>
            <person name="Ye R."/>
            <person name="Li L."/>
            <person name="Wei W."/>
            <person name="Wang X."/>
            <person name="Wang C."/>
            <person name="Yang T."/>
            <person name="Huo Q."/>
            <person name="Li W."/>
            <person name="Guo W."/>
            <person name="Chen H."/>
            <person name="Zhou L."/>
            <person name="Ni X."/>
            <person name="Tian J."/>
            <person name="Zhou Y."/>
            <person name="Sheng Y."/>
            <person name="Liu T."/>
            <person name="Pan Y."/>
            <person name="Xia L."/>
            <person name="Li J."/>
            <person name="Zhao F."/>
            <person name="Cao W."/>
        </authorList>
    </citation>
    <scope>NUCLEOTIDE SEQUENCE</scope>
    <source>
        <strain evidence="1">Dsil-2018</strain>
    </source>
</reference>
<proteinExistence type="predicted"/>
<accession>A0ACB8CCV6</accession>